<reference evidence="2 3" key="1">
    <citation type="submission" date="2016-03" db="EMBL/GenBank/DDBJ databases">
        <title>Draft genome sequence of Gluconobacter cerinus strain CECT 9110.</title>
        <authorList>
            <person name="Sainz F."/>
            <person name="Mas A."/>
            <person name="Torija M.J."/>
        </authorList>
    </citation>
    <scope>NUCLEOTIDE SEQUENCE [LARGE SCALE GENOMIC DNA]</scope>
    <source>
        <strain evidence="2 3">CECT 9110</strain>
    </source>
</reference>
<organism evidence="2 3">
    <name type="scientific">Gluconobacter cerinus</name>
    <dbReference type="NCBI Taxonomy" id="38307"/>
    <lineage>
        <taxon>Bacteria</taxon>
        <taxon>Pseudomonadati</taxon>
        <taxon>Pseudomonadota</taxon>
        <taxon>Alphaproteobacteria</taxon>
        <taxon>Acetobacterales</taxon>
        <taxon>Acetobacteraceae</taxon>
        <taxon>Gluconobacter</taxon>
    </lineage>
</organism>
<comment type="caution">
    <text evidence="2">The sequence shown here is derived from an EMBL/GenBank/DDBJ whole genome shotgun (WGS) entry which is preliminary data.</text>
</comment>
<dbReference type="PATRIC" id="fig|38307.3.peg.2102"/>
<keyword evidence="1" id="KW-0175">Coiled coil</keyword>
<dbReference type="EMBL" id="LUTU01000008">
    <property type="protein sequence ID" value="OAJ67437.1"/>
    <property type="molecule type" value="Genomic_DNA"/>
</dbReference>
<gene>
    <name evidence="2" type="ORF">A0123_02036</name>
</gene>
<sequence length="51" mass="5663">MSKLSRRTQKAEERLAALAAKYEAEGLDAEAAREKARLEMADNARGDWRAG</sequence>
<evidence type="ECO:0000313" key="2">
    <source>
        <dbReference type="EMBL" id="OAJ67437.1"/>
    </source>
</evidence>
<dbReference type="RefSeq" id="WP_157091208.1">
    <property type="nucleotide sequence ID" value="NZ_LUTU01000008.1"/>
</dbReference>
<evidence type="ECO:0000256" key="1">
    <source>
        <dbReference type="SAM" id="Coils"/>
    </source>
</evidence>
<evidence type="ECO:0000313" key="3">
    <source>
        <dbReference type="Proteomes" id="UP000077786"/>
    </source>
</evidence>
<dbReference type="AlphaFoldDB" id="A0A1B6VKC9"/>
<protein>
    <submittedName>
        <fullName evidence="2">Uncharacterized protein</fullName>
    </submittedName>
</protein>
<feature type="coiled-coil region" evidence="1">
    <location>
        <begin position="1"/>
        <end position="44"/>
    </location>
</feature>
<proteinExistence type="predicted"/>
<accession>A0A1B6VKC9</accession>
<name>A0A1B6VKC9_9PROT</name>
<dbReference type="Proteomes" id="UP000077786">
    <property type="component" value="Unassembled WGS sequence"/>
</dbReference>